<comment type="caution">
    <text evidence="8">The sequence shown here is derived from an EMBL/GenBank/DDBJ whole genome shotgun (WGS) entry which is preliminary data.</text>
</comment>
<dbReference type="EMBL" id="JACHVX010000001">
    <property type="protein sequence ID" value="MBB2922047.1"/>
    <property type="molecule type" value="Genomic_DNA"/>
</dbReference>
<feature type="transmembrane region" description="Helical" evidence="6">
    <location>
        <begin position="334"/>
        <end position="353"/>
    </location>
</feature>
<dbReference type="RefSeq" id="WP_221195954.1">
    <property type="nucleotide sequence ID" value="NZ_JACHVX010000001.1"/>
</dbReference>
<dbReference type="InterPro" id="IPR020846">
    <property type="entry name" value="MFS_dom"/>
</dbReference>
<feature type="transmembrane region" description="Helical" evidence="6">
    <location>
        <begin position="151"/>
        <end position="173"/>
    </location>
</feature>
<feature type="transmembrane region" description="Helical" evidence="6">
    <location>
        <begin position="427"/>
        <end position="445"/>
    </location>
</feature>
<dbReference type="PANTHER" id="PTHR23528:SF1">
    <property type="entry name" value="MAJOR FACILITATOR SUPERFAMILY (MFS) PROFILE DOMAIN-CONTAINING PROTEIN"/>
    <property type="match status" value="1"/>
</dbReference>
<dbReference type="GO" id="GO:0005886">
    <property type="term" value="C:plasma membrane"/>
    <property type="evidence" value="ECO:0007669"/>
    <property type="project" value="UniProtKB-SubCell"/>
</dbReference>
<proteinExistence type="predicted"/>
<feature type="transmembrane region" description="Helical" evidence="6">
    <location>
        <begin position="303"/>
        <end position="322"/>
    </location>
</feature>
<feature type="transmembrane region" description="Helical" evidence="6">
    <location>
        <begin position="89"/>
        <end position="106"/>
    </location>
</feature>
<feature type="transmembrane region" description="Helical" evidence="6">
    <location>
        <begin position="268"/>
        <end position="288"/>
    </location>
</feature>
<evidence type="ECO:0000313" key="9">
    <source>
        <dbReference type="Proteomes" id="UP000518206"/>
    </source>
</evidence>
<dbReference type="InterPro" id="IPR036259">
    <property type="entry name" value="MFS_trans_sf"/>
</dbReference>
<feature type="region of interest" description="Disordered" evidence="5">
    <location>
        <begin position="1"/>
        <end position="21"/>
    </location>
</feature>
<feature type="transmembrane region" description="Helical" evidence="6">
    <location>
        <begin position="359"/>
        <end position="385"/>
    </location>
</feature>
<keyword evidence="3 6" id="KW-1133">Transmembrane helix</keyword>
<dbReference type="Gene3D" id="1.20.1250.20">
    <property type="entry name" value="MFS general substrate transporter like domains"/>
    <property type="match status" value="2"/>
</dbReference>
<evidence type="ECO:0000256" key="5">
    <source>
        <dbReference type="SAM" id="MobiDB-lite"/>
    </source>
</evidence>
<dbReference type="InterPro" id="IPR011701">
    <property type="entry name" value="MFS"/>
</dbReference>
<organism evidence="8 9">
    <name type="scientific">Cellulomonas cellasea</name>
    <dbReference type="NCBI Taxonomy" id="43670"/>
    <lineage>
        <taxon>Bacteria</taxon>
        <taxon>Bacillati</taxon>
        <taxon>Actinomycetota</taxon>
        <taxon>Actinomycetes</taxon>
        <taxon>Micrococcales</taxon>
        <taxon>Cellulomonadaceae</taxon>
        <taxon>Cellulomonas</taxon>
    </lineage>
</organism>
<evidence type="ECO:0000313" key="8">
    <source>
        <dbReference type="EMBL" id="MBB2922047.1"/>
    </source>
</evidence>
<feature type="transmembrane region" description="Helical" evidence="6">
    <location>
        <begin position="127"/>
        <end position="145"/>
    </location>
</feature>
<feature type="transmembrane region" description="Helical" evidence="6">
    <location>
        <begin position="210"/>
        <end position="233"/>
    </location>
</feature>
<feature type="transmembrane region" description="Helical" evidence="6">
    <location>
        <begin position="52"/>
        <end position="77"/>
    </location>
</feature>
<accession>A0A7W4UD80</accession>
<feature type="domain" description="Major facilitator superfamily (MFS) profile" evidence="7">
    <location>
        <begin position="55"/>
        <end position="449"/>
    </location>
</feature>
<feature type="transmembrane region" description="Helical" evidence="6">
    <location>
        <begin position="397"/>
        <end position="421"/>
    </location>
</feature>
<dbReference type="GO" id="GO:0022857">
    <property type="term" value="F:transmembrane transporter activity"/>
    <property type="evidence" value="ECO:0007669"/>
    <property type="project" value="InterPro"/>
</dbReference>
<evidence type="ECO:0000256" key="4">
    <source>
        <dbReference type="ARBA" id="ARBA00023136"/>
    </source>
</evidence>
<feature type="transmembrane region" description="Helical" evidence="6">
    <location>
        <begin position="185"/>
        <end position="204"/>
    </location>
</feature>
<evidence type="ECO:0000259" key="7">
    <source>
        <dbReference type="PROSITE" id="PS50850"/>
    </source>
</evidence>
<name>A0A7W4UD80_9CELL</name>
<gene>
    <name evidence="8" type="ORF">FHR80_000941</name>
</gene>
<dbReference type="SUPFAM" id="SSF103473">
    <property type="entry name" value="MFS general substrate transporter"/>
    <property type="match status" value="1"/>
</dbReference>
<dbReference type="PANTHER" id="PTHR23528">
    <property type="match status" value="1"/>
</dbReference>
<dbReference type="Proteomes" id="UP000518206">
    <property type="component" value="Unassembled WGS sequence"/>
</dbReference>
<keyword evidence="2 6" id="KW-0812">Transmembrane</keyword>
<evidence type="ECO:0000256" key="3">
    <source>
        <dbReference type="ARBA" id="ARBA00022989"/>
    </source>
</evidence>
<dbReference type="AlphaFoldDB" id="A0A7W4UD80"/>
<reference evidence="8 9" key="1">
    <citation type="submission" date="2020-08" db="EMBL/GenBank/DDBJ databases">
        <title>The Agave Microbiome: Exploring the role of microbial communities in plant adaptations to desert environments.</title>
        <authorList>
            <person name="Partida-Martinez L.P."/>
        </authorList>
    </citation>
    <scope>NUCLEOTIDE SEQUENCE [LARGE SCALE GENOMIC DNA]</scope>
    <source>
        <strain evidence="8 9">RAS26</strain>
    </source>
</reference>
<evidence type="ECO:0000256" key="6">
    <source>
        <dbReference type="SAM" id="Phobius"/>
    </source>
</evidence>
<sequence length="449" mass="47518">MSSGTPVQPVSPPTPDSTELSASIVTSGIPGHERPVPTSEHAPPTEPVSAPFMVGFAFAQLALFIALLGPVMVSMAIKVIRVVGPENATTAQGLVLGVGAFAALVANPIFGRLSDRTMSRFGRRRPWMVGGSLALAACLLLIALADDVPTLVVGWFLAQLAANACFAAYLATIADQVPTSQTARISALAGVMQNVGILASIWVAGLFTTAMVPLFMVPAAIGVLGMLVFSLVLKDTPLTHRPGPLNLRAWANTFWIDPRRHPDFAWAWWSRFLLTLGSFLFSTFRFFWMKDNLGLSDKQATDTIFTGVLIYTVVLVVVGQLAGIVSDRLARRKVFVFASTALFAVGLGLLTQVTTVGGFYLVEILLGAAFGIYMGVDLALVIEVLPNPDDAAKDLGVFNIANAGPQSVAPFLGALLIGGAALNYDRLYLVAALLVFVGALAIVPVKKVK</sequence>
<dbReference type="PROSITE" id="PS50850">
    <property type="entry name" value="MFS"/>
    <property type="match status" value="1"/>
</dbReference>
<keyword evidence="4 6" id="KW-0472">Membrane</keyword>
<evidence type="ECO:0000256" key="1">
    <source>
        <dbReference type="ARBA" id="ARBA00004651"/>
    </source>
</evidence>
<evidence type="ECO:0000256" key="2">
    <source>
        <dbReference type="ARBA" id="ARBA00022692"/>
    </source>
</evidence>
<dbReference type="Pfam" id="PF07690">
    <property type="entry name" value="MFS_1"/>
    <property type="match status" value="1"/>
</dbReference>
<reference evidence="8 9" key="2">
    <citation type="submission" date="2020-08" db="EMBL/GenBank/DDBJ databases">
        <authorList>
            <person name="Partida-Martinez L."/>
            <person name="Huntemann M."/>
            <person name="Clum A."/>
            <person name="Wang J."/>
            <person name="Palaniappan K."/>
            <person name="Ritter S."/>
            <person name="Chen I.-M."/>
            <person name="Stamatis D."/>
            <person name="Reddy T."/>
            <person name="O'Malley R."/>
            <person name="Daum C."/>
            <person name="Shapiro N."/>
            <person name="Ivanova N."/>
            <person name="Kyrpides N."/>
            <person name="Woyke T."/>
        </authorList>
    </citation>
    <scope>NUCLEOTIDE SEQUENCE [LARGE SCALE GENOMIC DNA]</scope>
    <source>
        <strain evidence="8 9">RAS26</strain>
    </source>
</reference>
<protein>
    <submittedName>
        <fullName evidence="8">MFS family permease</fullName>
    </submittedName>
</protein>
<comment type="subcellular location">
    <subcellularLocation>
        <location evidence="1">Cell membrane</location>
        <topology evidence="1">Multi-pass membrane protein</topology>
    </subcellularLocation>
</comment>